<proteinExistence type="predicted"/>
<feature type="chain" id="PRO_5043320705" evidence="3">
    <location>
        <begin position="19"/>
        <end position="311"/>
    </location>
</feature>
<dbReference type="GO" id="GO:0005975">
    <property type="term" value="P:carbohydrate metabolic process"/>
    <property type="evidence" value="ECO:0007669"/>
    <property type="project" value="UniProtKB-ARBA"/>
</dbReference>
<protein>
    <submittedName>
        <fullName evidence="5 6">Por secretion system C-terminal sorting domain</fullName>
    </submittedName>
</protein>
<name>A0AAX2IIY4_9FLAO</name>
<reference evidence="6 8" key="2">
    <citation type="submission" date="2018-06" db="EMBL/GenBank/DDBJ databases">
        <authorList>
            <consortium name="Pathogen Informatics"/>
            <person name="Doyle S."/>
        </authorList>
    </citation>
    <scope>NUCLEOTIDE SEQUENCE [LARGE SCALE GENOMIC DNA]</scope>
    <source>
        <strain evidence="6 8">NCTC11212</strain>
    </source>
</reference>
<keyword evidence="7" id="KW-1185">Reference proteome</keyword>
<dbReference type="RefSeq" id="WP_079464243.1">
    <property type="nucleotide sequence ID" value="NZ_CP033934.1"/>
</dbReference>
<feature type="domain" description="LamG-like jellyroll fold" evidence="4">
    <location>
        <begin position="90"/>
        <end position="220"/>
    </location>
</feature>
<evidence type="ECO:0000313" key="7">
    <source>
        <dbReference type="Proteomes" id="UP000190669"/>
    </source>
</evidence>
<evidence type="ECO:0000313" key="6">
    <source>
        <dbReference type="EMBL" id="SQA88940.1"/>
    </source>
</evidence>
<dbReference type="InterPro" id="IPR026444">
    <property type="entry name" value="Secre_tail"/>
</dbReference>
<keyword evidence="1 3" id="KW-0732">Signal</keyword>
<dbReference type="Proteomes" id="UP000190669">
    <property type="component" value="Unassembled WGS sequence"/>
</dbReference>
<dbReference type="SMART" id="SM00560">
    <property type="entry name" value="LamGL"/>
    <property type="match status" value="1"/>
</dbReference>
<keyword evidence="2" id="KW-1015">Disulfide bond</keyword>
<organism evidence="6 8">
    <name type="scientific">Chryseobacterium balustinum</name>
    <dbReference type="NCBI Taxonomy" id="246"/>
    <lineage>
        <taxon>Bacteria</taxon>
        <taxon>Pseudomonadati</taxon>
        <taxon>Bacteroidota</taxon>
        <taxon>Flavobacteriia</taxon>
        <taxon>Flavobacteriales</taxon>
        <taxon>Weeksellaceae</taxon>
        <taxon>Chryseobacterium group</taxon>
        <taxon>Chryseobacterium</taxon>
    </lineage>
</organism>
<dbReference type="NCBIfam" id="TIGR04183">
    <property type="entry name" value="Por_Secre_tail"/>
    <property type="match status" value="1"/>
</dbReference>
<evidence type="ECO:0000259" key="4">
    <source>
        <dbReference type="SMART" id="SM00560"/>
    </source>
</evidence>
<dbReference type="EMBL" id="FUZE01000002">
    <property type="protein sequence ID" value="SKB51079.1"/>
    <property type="molecule type" value="Genomic_DNA"/>
</dbReference>
<evidence type="ECO:0000256" key="1">
    <source>
        <dbReference type="ARBA" id="ARBA00022729"/>
    </source>
</evidence>
<dbReference type="Gene3D" id="2.60.120.200">
    <property type="match status" value="1"/>
</dbReference>
<dbReference type="EMBL" id="UAVR01000008">
    <property type="protein sequence ID" value="SQA88940.1"/>
    <property type="molecule type" value="Genomic_DNA"/>
</dbReference>
<dbReference type="SUPFAM" id="SSF49899">
    <property type="entry name" value="Concanavalin A-like lectins/glucanases"/>
    <property type="match status" value="1"/>
</dbReference>
<evidence type="ECO:0000256" key="3">
    <source>
        <dbReference type="SAM" id="SignalP"/>
    </source>
</evidence>
<dbReference type="Pfam" id="PF18962">
    <property type="entry name" value="Por_Secre_tail"/>
    <property type="match status" value="1"/>
</dbReference>
<evidence type="ECO:0000313" key="5">
    <source>
        <dbReference type="EMBL" id="SKB51079.1"/>
    </source>
</evidence>
<comment type="caution">
    <text evidence="6">The sequence shown here is derived from an EMBL/GenBank/DDBJ whole genome shotgun (WGS) entry which is preliminary data.</text>
</comment>
<evidence type="ECO:0000256" key="2">
    <source>
        <dbReference type="ARBA" id="ARBA00023157"/>
    </source>
</evidence>
<reference evidence="5 7" key="1">
    <citation type="submission" date="2017-02" db="EMBL/GenBank/DDBJ databases">
        <authorList>
            <person name="Varghese N."/>
            <person name="Submissions S."/>
        </authorList>
    </citation>
    <scope>NUCLEOTIDE SEQUENCE [LARGE SCALE GENOMIC DNA]</scope>
    <source>
        <strain evidence="5 7">DSM 16775</strain>
    </source>
</reference>
<dbReference type="InterPro" id="IPR013320">
    <property type="entry name" value="ConA-like_dom_sf"/>
</dbReference>
<dbReference type="InterPro" id="IPR006558">
    <property type="entry name" value="LamG-like"/>
</dbReference>
<accession>A0AAX2IIY4</accession>
<dbReference type="AlphaFoldDB" id="A0AAX2IIY4"/>
<dbReference type="Proteomes" id="UP000251937">
    <property type="component" value="Unassembled WGS sequence"/>
</dbReference>
<sequence length="311" mass="33434">MKRIFLLSSVLFSLFAKAQTPAYVPSSGLVAWWGFSGSAIDYSGNSNDLTVNGATLTADRNGTANSAYAFNGSSGHLTRSTLSYNFAQSGTYSISFWMKKTGNSEGVAMMSGSNTGGNFIWLLQCDATKTIFGTNKQGESWTWANGPNYSTTAWEHFVAVYNAQTMQLYKNGTLVATTTNTYTNSTSAAMPFYIGRAIGGGNIAASIDDVGIWSRALSTTEIAQLYSSNLSTSDIKSTKANISIAPNPVNDILYVNIPLKGKNTYKIIDVNGRAVLKGELNDSKNINVSLLTKGAYFLEVEGISSLKFIKK</sequence>
<feature type="signal peptide" evidence="3">
    <location>
        <begin position="1"/>
        <end position="18"/>
    </location>
</feature>
<gene>
    <name evidence="6" type="ORF">NCTC11212_01498</name>
    <name evidence="5" type="ORF">SAMN05421800_102338</name>
</gene>
<evidence type="ECO:0000313" key="8">
    <source>
        <dbReference type="Proteomes" id="UP000251937"/>
    </source>
</evidence>
<dbReference type="KEGG" id="cbp:EB354_16000"/>
<dbReference type="GO" id="GO:0004553">
    <property type="term" value="F:hydrolase activity, hydrolyzing O-glycosyl compounds"/>
    <property type="evidence" value="ECO:0007669"/>
    <property type="project" value="UniProtKB-ARBA"/>
</dbReference>
<dbReference type="Pfam" id="PF13385">
    <property type="entry name" value="Laminin_G_3"/>
    <property type="match status" value="1"/>
</dbReference>